<name>A0A816ZJL2_9BILA</name>
<dbReference type="Pfam" id="PF05699">
    <property type="entry name" value="Dimer_Tnp_hAT"/>
    <property type="match status" value="1"/>
</dbReference>
<keyword evidence="4" id="KW-0862">Zinc</keyword>
<feature type="compositionally biased region" description="Basic and acidic residues" evidence="6">
    <location>
        <begin position="244"/>
        <end position="254"/>
    </location>
</feature>
<feature type="non-terminal residue" evidence="8">
    <location>
        <position position="1"/>
    </location>
</feature>
<dbReference type="InterPro" id="IPR008906">
    <property type="entry name" value="HATC_C_dom"/>
</dbReference>
<feature type="compositionally biased region" description="Acidic residues" evidence="6">
    <location>
        <begin position="220"/>
        <end position="234"/>
    </location>
</feature>
<dbReference type="GO" id="GO:0046983">
    <property type="term" value="F:protein dimerization activity"/>
    <property type="evidence" value="ECO:0007669"/>
    <property type="project" value="InterPro"/>
</dbReference>
<dbReference type="SUPFAM" id="SSF53098">
    <property type="entry name" value="Ribonuclease H-like"/>
    <property type="match status" value="1"/>
</dbReference>
<evidence type="ECO:0000313" key="9">
    <source>
        <dbReference type="Proteomes" id="UP000663856"/>
    </source>
</evidence>
<feature type="region of interest" description="Disordered" evidence="6">
    <location>
        <begin position="199"/>
        <end position="279"/>
    </location>
</feature>
<dbReference type="AlphaFoldDB" id="A0A816ZJL2"/>
<dbReference type="Proteomes" id="UP000663856">
    <property type="component" value="Unassembled WGS sequence"/>
</dbReference>
<sequence length="664" mass="76397">VHKQVTYSDANLRSHLARQHKLTHVLYPSQRLQHQVKPQVLSSDLKNKLDDALVYAIIKDSRSFGDFQKVGFQHFLKIVLPDTNYKGPHRTTIRKRMGILYSSYRKALIDELSSVSDIALTTDSWSSPCPVHFVCITAHYYDKEFGYISKVISFRRFIGRSFAVRIRHFIRSELKKLKISNKICSITTDNGVSSYITRSSTQITTDEENEEEQIGYTDINDGEEICEDDIEDNDSNCSDASDQESIKDYSKNDIPDDENSNSEDSGEDEESFSQQPQYDNYVGNESQYISVTGSQEIIYNLLQRARTLITAVHRSSNLDKYVRDQIYSKQQDSNKRSKEDNTEPVLYNELVMDFRCQWSSTFKMLNRFIILSSILNDVTFTPKNIDGVESQQVLKLSKLAFSHDDWNWLSALEFVLHRFEQSTRLLSGRTYQTLSLGKMILNGLKHFLSNQKPDQPMINQLKTLLLKTFEEYCEKNLSSEAEEAIVIASFLNPTTYFYLQDDEKFIKKAKQLIVSTSKGEQFKSTYSSSSISRTLTRSIPKIMKKPLLAIETFLSNCEAPLPLSSSTSSATKLYTVQQEIGYYISSIDKETDFQEYWNKNQNCLPILSRMVRHYCIIPITSVASESAFSIAGYVQRKQRCSLSATTLRYSMLLRNLEAHHINFD</sequence>
<evidence type="ECO:0000313" key="8">
    <source>
        <dbReference type="EMBL" id="CAF2210409.1"/>
    </source>
</evidence>
<accession>A0A816ZJL2</accession>
<reference evidence="8" key="1">
    <citation type="submission" date="2021-02" db="EMBL/GenBank/DDBJ databases">
        <authorList>
            <person name="Nowell W R."/>
        </authorList>
    </citation>
    <scope>NUCLEOTIDE SEQUENCE</scope>
</reference>
<dbReference type="InterPro" id="IPR052035">
    <property type="entry name" value="ZnF_BED_domain_contain"/>
</dbReference>
<keyword evidence="3" id="KW-0863">Zinc-finger</keyword>
<gene>
    <name evidence="8" type="ORF">WKI299_LOCUS34974</name>
</gene>
<dbReference type="GO" id="GO:0005634">
    <property type="term" value="C:nucleus"/>
    <property type="evidence" value="ECO:0007669"/>
    <property type="project" value="UniProtKB-SubCell"/>
</dbReference>
<feature type="domain" description="HAT C-terminal dimerisation" evidence="7">
    <location>
        <begin position="590"/>
        <end position="647"/>
    </location>
</feature>
<dbReference type="PANTHER" id="PTHR46481">
    <property type="entry name" value="ZINC FINGER BED DOMAIN-CONTAINING PROTEIN 4"/>
    <property type="match status" value="1"/>
</dbReference>
<dbReference type="InterPro" id="IPR012337">
    <property type="entry name" value="RNaseH-like_sf"/>
</dbReference>
<comment type="caution">
    <text evidence="8">The sequence shown here is derived from an EMBL/GenBank/DDBJ whole genome shotgun (WGS) entry which is preliminary data.</text>
</comment>
<dbReference type="EMBL" id="CAJNRF010016736">
    <property type="protein sequence ID" value="CAF2210409.1"/>
    <property type="molecule type" value="Genomic_DNA"/>
</dbReference>
<dbReference type="GO" id="GO:0008270">
    <property type="term" value="F:zinc ion binding"/>
    <property type="evidence" value="ECO:0007669"/>
    <property type="project" value="UniProtKB-KW"/>
</dbReference>
<evidence type="ECO:0000256" key="6">
    <source>
        <dbReference type="SAM" id="MobiDB-lite"/>
    </source>
</evidence>
<evidence type="ECO:0000256" key="3">
    <source>
        <dbReference type="ARBA" id="ARBA00022771"/>
    </source>
</evidence>
<keyword evidence="2" id="KW-0479">Metal-binding</keyword>
<dbReference type="PANTHER" id="PTHR46481:SF10">
    <property type="entry name" value="ZINC FINGER BED DOMAIN-CONTAINING PROTEIN 39"/>
    <property type="match status" value="1"/>
</dbReference>
<evidence type="ECO:0000256" key="1">
    <source>
        <dbReference type="ARBA" id="ARBA00004123"/>
    </source>
</evidence>
<evidence type="ECO:0000256" key="2">
    <source>
        <dbReference type="ARBA" id="ARBA00022723"/>
    </source>
</evidence>
<organism evidence="8 9">
    <name type="scientific">Rotaria magnacalcarata</name>
    <dbReference type="NCBI Taxonomy" id="392030"/>
    <lineage>
        <taxon>Eukaryota</taxon>
        <taxon>Metazoa</taxon>
        <taxon>Spiralia</taxon>
        <taxon>Gnathifera</taxon>
        <taxon>Rotifera</taxon>
        <taxon>Eurotatoria</taxon>
        <taxon>Bdelloidea</taxon>
        <taxon>Philodinida</taxon>
        <taxon>Philodinidae</taxon>
        <taxon>Rotaria</taxon>
    </lineage>
</organism>
<feature type="compositionally biased region" description="Acidic residues" evidence="6">
    <location>
        <begin position="255"/>
        <end position="271"/>
    </location>
</feature>
<comment type="subcellular location">
    <subcellularLocation>
        <location evidence="1">Nucleus</location>
    </subcellularLocation>
</comment>
<proteinExistence type="predicted"/>
<protein>
    <recommendedName>
        <fullName evidence="7">HAT C-terminal dimerisation domain-containing protein</fullName>
    </recommendedName>
</protein>
<keyword evidence="5" id="KW-0539">Nucleus</keyword>
<evidence type="ECO:0000256" key="4">
    <source>
        <dbReference type="ARBA" id="ARBA00022833"/>
    </source>
</evidence>
<evidence type="ECO:0000256" key="5">
    <source>
        <dbReference type="ARBA" id="ARBA00023242"/>
    </source>
</evidence>
<evidence type="ECO:0000259" key="7">
    <source>
        <dbReference type="Pfam" id="PF05699"/>
    </source>
</evidence>